<keyword evidence="8" id="KW-1185">Reference proteome</keyword>
<dbReference type="InterPro" id="IPR020422">
    <property type="entry name" value="TYR_PHOSPHATASE_DUAL_dom"/>
</dbReference>
<proteinExistence type="inferred from homology"/>
<name>A0A6B9F326_9EURY</name>
<dbReference type="PANTHER" id="PTHR45848:SF4">
    <property type="entry name" value="DUAL SPECIFICITY PROTEIN PHOSPHATASE 12"/>
    <property type="match status" value="1"/>
</dbReference>
<dbReference type="InterPro" id="IPR000340">
    <property type="entry name" value="Dual-sp_phosphatase_cat-dom"/>
</dbReference>
<dbReference type="Pfam" id="PF00782">
    <property type="entry name" value="DSPc"/>
    <property type="match status" value="1"/>
</dbReference>
<gene>
    <name evidence="7" type="ORF">EI982_07555</name>
</gene>
<evidence type="ECO:0000259" key="5">
    <source>
        <dbReference type="PROSITE" id="PS50054"/>
    </source>
</evidence>
<evidence type="ECO:0000256" key="3">
    <source>
        <dbReference type="ARBA" id="ARBA00022801"/>
    </source>
</evidence>
<protein>
    <recommendedName>
        <fullName evidence="2">protein-tyrosine-phosphatase</fullName>
        <ecNumber evidence="2">3.1.3.48</ecNumber>
    </recommendedName>
</protein>
<dbReference type="OrthoDB" id="275339at2157"/>
<keyword evidence="4" id="KW-0904">Protein phosphatase</keyword>
<dbReference type="SUPFAM" id="SSF52799">
    <property type="entry name" value="(Phosphotyrosine protein) phosphatases II"/>
    <property type="match status" value="1"/>
</dbReference>
<dbReference type="Proteomes" id="UP000428325">
    <property type="component" value="Chromosome"/>
</dbReference>
<dbReference type="GO" id="GO:0004725">
    <property type="term" value="F:protein tyrosine phosphatase activity"/>
    <property type="evidence" value="ECO:0007669"/>
    <property type="project" value="UniProtKB-EC"/>
</dbReference>
<evidence type="ECO:0000256" key="4">
    <source>
        <dbReference type="ARBA" id="ARBA00022912"/>
    </source>
</evidence>
<feature type="domain" description="Tyrosine specific protein phosphatases" evidence="6">
    <location>
        <begin position="61"/>
        <end position="119"/>
    </location>
</feature>
<dbReference type="PROSITE" id="PS50054">
    <property type="entry name" value="TYR_PHOSPHATASE_DUAL"/>
    <property type="match status" value="1"/>
</dbReference>
<evidence type="ECO:0000256" key="2">
    <source>
        <dbReference type="ARBA" id="ARBA00013064"/>
    </source>
</evidence>
<organism evidence="7 8">
    <name type="scientific">Haloplanus rallus</name>
    <dbReference type="NCBI Taxonomy" id="1816183"/>
    <lineage>
        <taxon>Archaea</taxon>
        <taxon>Methanobacteriati</taxon>
        <taxon>Methanobacteriota</taxon>
        <taxon>Stenosarchaea group</taxon>
        <taxon>Halobacteria</taxon>
        <taxon>Halobacteriales</taxon>
        <taxon>Haloferacaceae</taxon>
        <taxon>Haloplanus</taxon>
    </lineage>
</organism>
<keyword evidence="3" id="KW-0378">Hydrolase</keyword>
<dbReference type="PROSITE" id="PS50056">
    <property type="entry name" value="TYR_PHOSPHATASE_2"/>
    <property type="match status" value="1"/>
</dbReference>
<dbReference type="InterPro" id="IPR029021">
    <property type="entry name" value="Prot-tyrosine_phosphatase-like"/>
</dbReference>
<evidence type="ECO:0000313" key="7">
    <source>
        <dbReference type="EMBL" id="QGX94658.1"/>
    </source>
</evidence>
<evidence type="ECO:0000259" key="6">
    <source>
        <dbReference type="PROSITE" id="PS50056"/>
    </source>
</evidence>
<dbReference type="EC" id="3.1.3.48" evidence="2"/>
<dbReference type="InterPro" id="IPR000387">
    <property type="entry name" value="Tyr_Pase_dom"/>
</dbReference>
<sequence>MHAITPHLHVGDRADARDVESMLDAGVTAVLRLTHGAPPAYPDSVTLVERPLVDGPQNDPSNVRDAVDRLTTLLDADETVLVHCSAGSSRSVAVAAAALARLNGTDVETALERLRSVHPDAEPHPALVDNARRVVE</sequence>
<dbReference type="KEGG" id="hra:EI982_07555"/>
<accession>A0A6B9F326</accession>
<comment type="similarity">
    <text evidence="1">Belongs to the protein-tyrosine phosphatase family. Non-receptor class dual specificity subfamily.</text>
</comment>
<evidence type="ECO:0000256" key="1">
    <source>
        <dbReference type="ARBA" id="ARBA00008601"/>
    </source>
</evidence>
<dbReference type="PANTHER" id="PTHR45848">
    <property type="entry name" value="DUAL SPECIFICITY PROTEIN PHOSPHATASE 12 FAMILY MEMBER"/>
    <property type="match status" value="1"/>
</dbReference>
<dbReference type="EMBL" id="CP034345">
    <property type="protein sequence ID" value="QGX94658.1"/>
    <property type="molecule type" value="Genomic_DNA"/>
</dbReference>
<dbReference type="AlphaFoldDB" id="A0A6B9F326"/>
<dbReference type="GO" id="GO:0008138">
    <property type="term" value="F:protein tyrosine/serine/threonine phosphatase activity"/>
    <property type="evidence" value="ECO:0007669"/>
    <property type="project" value="TreeGrafter"/>
</dbReference>
<dbReference type="RefSeq" id="WP_157688991.1">
    <property type="nucleotide sequence ID" value="NZ_CP034345.1"/>
</dbReference>
<dbReference type="Gene3D" id="3.90.190.10">
    <property type="entry name" value="Protein tyrosine phosphatase superfamily"/>
    <property type="match status" value="1"/>
</dbReference>
<reference evidence="7 8" key="1">
    <citation type="submission" date="2018-12" db="EMBL/GenBank/DDBJ databases">
        <title>Complete genome sequence of Haloplanus rallus MBLA0036.</title>
        <authorList>
            <person name="Nam Y.-d."/>
            <person name="Kang J."/>
            <person name="Chung W.-H."/>
            <person name="Park Y.S."/>
        </authorList>
    </citation>
    <scope>NUCLEOTIDE SEQUENCE [LARGE SCALE GENOMIC DNA]</scope>
    <source>
        <strain evidence="7 8">MBLA0036</strain>
    </source>
</reference>
<evidence type="ECO:0000313" key="8">
    <source>
        <dbReference type="Proteomes" id="UP000428325"/>
    </source>
</evidence>
<feature type="domain" description="Tyrosine-protein phosphatase" evidence="5">
    <location>
        <begin position="1"/>
        <end position="136"/>
    </location>
</feature>
<dbReference type="GeneID" id="99245964"/>